<evidence type="ECO:0000313" key="3">
    <source>
        <dbReference type="Proteomes" id="UP000659630"/>
    </source>
</evidence>
<evidence type="ECO:0000256" key="1">
    <source>
        <dbReference type="SAM" id="MobiDB-lite"/>
    </source>
</evidence>
<keyword evidence="3" id="KW-1185">Reference proteome</keyword>
<feature type="region of interest" description="Disordered" evidence="1">
    <location>
        <begin position="1"/>
        <end position="206"/>
    </location>
</feature>
<dbReference type="AlphaFoldDB" id="A0A923I7Z7"/>
<feature type="compositionally biased region" description="Low complexity" evidence="1">
    <location>
        <begin position="175"/>
        <end position="184"/>
    </location>
</feature>
<accession>A0A923I7Z7</accession>
<name>A0A923I7Z7_9FIRM</name>
<dbReference type="Proteomes" id="UP000659630">
    <property type="component" value="Unassembled WGS sequence"/>
</dbReference>
<evidence type="ECO:0000313" key="2">
    <source>
        <dbReference type="EMBL" id="MBC5581965.1"/>
    </source>
</evidence>
<sequence>MKTVPDPTLTWEDPGCWDQEPQKAGPEDAPAAEIGVVPDATLNWEDSAGESVFSPEGSGEIGELPDPTLSWEDPAGESASSAEETGGTGEFPAPLLRWEDPAGESASSAEEAGGSGEFSDPLLRWEGPENPAPADPDAVKEHFGGEVPEPSLSWEEQAPEKEPLPTEAEKEIPPASKAASFSAAEPDPVLPPELQRGMSAPSEPRSVHLLTPATDSAWGVPVSRRVVPTAAPSKTESKKRTVPKDTGCWQCS</sequence>
<comment type="caution">
    <text evidence="2">The sequence shown here is derived from an EMBL/GenBank/DDBJ whole genome shotgun (WGS) entry which is preliminary data.</text>
</comment>
<proteinExistence type="predicted"/>
<gene>
    <name evidence="2" type="ORF">H8S23_10640</name>
</gene>
<feature type="compositionally biased region" description="Low complexity" evidence="1">
    <location>
        <begin position="103"/>
        <end position="112"/>
    </location>
</feature>
<protein>
    <submittedName>
        <fullName evidence="2">Uncharacterized protein</fullName>
    </submittedName>
</protein>
<feature type="compositionally biased region" description="Basic and acidic residues" evidence="1">
    <location>
        <begin position="158"/>
        <end position="172"/>
    </location>
</feature>
<reference evidence="2" key="1">
    <citation type="submission" date="2020-08" db="EMBL/GenBank/DDBJ databases">
        <title>Genome public.</title>
        <authorList>
            <person name="Liu C."/>
            <person name="Sun Q."/>
        </authorList>
    </citation>
    <scope>NUCLEOTIDE SEQUENCE</scope>
    <source>
        <strain evidence="2">BX8</strain>
    </source>
</reference>
<dbReference type="RefSeq" id="WP_186888339.1">
    <property type="nucleotide sequence ID" value="NZ_JACONZ010000004.1"/>
</dbReference>
<organism evidence="2 3">
    <name type="scientific">Anaerofilum hominis</name>
    <dbReference type="NCBI Taxonomy" id="2763016"/>
    <lineage>
        <taxon>Bacteria</taxon>
        <taxon>Bacillati</taxon>
        <taxon>Bacillota</taxon>
        <taxon>Clostridia</taxon>
        <taxon>Eubacteriales</taxon>
        <taxon>Oscillospiraceae</taxon>
        <taxon>Anaerofilum</taxon>
    </lineage>
</organism>
<dbReference type="EMBL" id="JACONZ010000004">
    <property type="protein sequence ID" value="MBC5581965.1"/>
    <property type="molecule type" value="Genomic_DNA"/>
</dbReference>
<feature type="region of interest" description="Disordered" evidence="1">
    <location>
        <begin position="229"/>
        <end position="252"/>
    </location>
</feature>